<evidence type="ECO:0000313" key="4">
    <source>
        <dbReference type="Proteomes" id="UP001500483"/>
    </source>
</evidence>
<dbReference type="InterPro" id="IPR049082">
    <property type="entry name" value="T7SS_signal"/>
</dbReference>
<dbReference type="EMBL" id="BAAAYK010000038">
    <property type="protein sequence ID" value="GAA3355532.1"/>
    <property type="molecule type" value="Genomic_DNA"/>
</dbReference>
<gene>
    <name evidence="3" type="ORF">GCM10020366_16040</name>
</gene>
<evidence type="ECO:0000256" key="1">
    <source>
        <dbReference type="SAM" id="MobiDB-lite"/>
    </source>
</evidence>
<keyword evidence="4" id="KW-1185">Reference proteome</keyword>
<feature type="compositionally biased region" description="Basic and acidic residues" evidence="1">
    <location>
        <begin position="378"/>
        <end position="394"/>
    </location>
</feature>
<reference evidence="4" key="1">
    <citation type="journal article" date="2019" name="Int. J. Syst. Evol. Microbiol.">
        <title>The Global Catalogue of Microorganisms (GCM) 10K type strain sequencing project: providing services to taxonomists for standard genome sequencing and annotation.</title>
        <authorList>
            <consortium name="The Broad Institute Genomics Platform"/>
            <consortium name="The Broad Institute Genome Sequencing Center for Infectious Disease"/>
            <person name="Wu L."/>
            <person name="Ma J."/>
        </authorList>
    </citation>
    <scope>NUCLEOTIDE SEQUENCE [LARGE SCALE GENOMIC DNA]</scope>
    <source>
        <strain evidence="4">JCM 9687</strain>
    </source>
</reference>
<organism evidence="3 4">
    <name type="scientific">Saccharopolyspora gregorii</name>
    <dbReference type="NCBI Taxonomy" id="33914"/>
    <lineage>
        <taxon>Bacteria</taxon>
        <taxon>Bacillati</taxon>
        <taxon>Actinomycetota</taxon>
        <taxon>Actinomycetes</taxon>
        <taxon>Pseudonocardiales</taxon>
        <taxon>Pseudonocardiaceae</taxon>
        <taxon>Saccharopolyspora</taxon>
    </lineage>
</organism>
<sequence>MAAELGDTDDPTELVPGDVAGTKDKADTFRRIAEGLAAVQRIDSEHAWSGPAADAYRKTVRDEQQRWDEAAAAFGKAATALVEHADSLRTAQDAAARAIELYRQGEQETARAEKAHAAQVEAAGPTDQVAPFQDPGAAKTAEARALLNVARSKFGTSGAGTAEALKAAAESAPDASLLERMMDAMRSSGGALFEAGKSYAGGGLGALGEMAMGGLGLVAKPLHLITDPAATISSGFAAGAGVVHMVTTKEGWGQTIGSLDEWKKDPAAALGKAGANIAATVAGGGAGAASKAGLAARVAKVAKHAPEPELPKAPPRPTHDAEGYTLPTEEELQRAREKAAQPDPEPEPEPPPEKEQPRRPDPWEADDHSDPIDPMNPDPDRYEAEPEPRERVEKPAYTPRFNVDEELGRARSNLDDAMRTLADMERVSSPDLPEQVKKVGELRRRIDELEAMKGTR</sequence>
<feature type="region of interest" description="Disordered" evidence="1">
    <location>
        <begin position="1"/>
        <end position="21"/>
    </location>
</feature>
<feature type="domain" description="Putative T7SS secretion signal" evidence="2">
    <location>
        <begin position="4"/>
        <end position="174"/>
    </location>
</feature>
<name>A0ABP6RL09_9PSEU</name>
<proteinExistence type="predicted"/>
<dbReference type="RefSeq" id="WP_344925283.1">
    <property type="nucleotide sequence ID" value="NZ_BAAAYK010000038.1"/>
</dbReference>
<dbReference type="Pfam" id="PF21725">
    <property type="entry name" value="T7SS_signal"/>
    <property type="match status" value="1"/>
</dbReference>
<feature type="compositionally biased region" description="Basic and acidic residues" evidence="1">
    <location>
        <begin position="351"/>
        <end position="371"/>
    </location>
</feature>
<feature type="compositionally biased region" description="Basic and acidic residues" evidence="1">
    <location>
        <begin position="331"/>
        <end position="340"/>
    </location>
</feature>
<feature type="region of interest" description="Disordered" evidence="1">
    <location>
        <begin position="116"/>
        <end position="137"/>
    </location>
</feature>
<evidence type="ECO:0000259" key="2">
    <source>
        <dbReference type="Pfam" id="PF21725"/>
    </source>
</evidence>
<feature type="region of interest" description="Disordered" evidence="1">
    <location>
        <begin position="303"/>
        <end position="409"/>
    </location>
</feature>
<protein>
    <recommendedName>
        <fullName evidence="2">Putative T7SS secretion signal domain-containing protein</fullName>
    </recommendedName>
</protein>
<accession>A0ABP6RL09</accession>
<comment type="caution">
    <text evidence="3">The sequence shown here is derived from an EMBL/GenBank/DDBJ whole genome shotgun (WGS) entry which is preliminary data.</text>
</comment>
<dbReference type="Proteomes" id="UP001500483">
    <property type="component" value="Unassembled WGS sequence"/>
</dbReference>
<evidence type="ECO:0000313" key="3">
    <source>
        <dbReference type="EMBL" id="GAA3355532.1"/>
    </source>
</evidence>
<feature type="compositionally biased region" description="Acidic residues" evidence="1">
    <location>
        <begin position="1"/>
        <end position="12"/>
    </location>
</feature>